<dbReference type="AlphaFoldDB" id="A0AAD4QUK7"/>
<evidence type="ECO:0000313" key="2">
    <source>
        <dbReference type="Proteomes" id="UP001201812"/>
    </source>
</evidence>
<gene>
    <name evidence="1" type="ORF">DdX_18823</name>
</gene>
<dbReference type="Proteomes" id="UP001201812">
    <property type="component" value="Unassembled WGS sequence"/>
</dbReference>
<evidence type="ECO:0000313" key="1">
    <source>
        <dbReference type="EMBL" id="KAI1696866.1"/>
    </source>
</evidence>
<proteinExistence type="predicted"/>
<protein>
    <submittedName>
        <fullName evidence="1">Uncharacterized protein</fullName>
    </submittedName>
</protein>
<dbReference type="EMBL" id="JAKKPZ010000302">
    <property type="protein sequence ID" value="KAI1696866.1"/>
    <property type="molecule type" value="Genomic_DNA"/>
</dbReference>
<accession>A0AAD4QUK7</accession>
<keyword evidence="2" id="KW-1185">Reference proteome</keyword>
<organism evidence="1 2">
    <name type="scientific">Ditylenchus destructor</name>
    <dbReference type="NCBI Taxonomy" id="166010"/>
    <lineage>
        <taxon>Eukaryota</taxon>
        <taxon>Metazoa</taxon>
        <taxon>Ecdysozoa</taxon>
        <taxon>Nematoda</taxon>
        <taxon>Chromadorea</taxon>
        <taxon>Rhabditida</taxon>
        <taxon>Tylenchina</taxon>
        <taxon>Tylenchomorpha</taxon>
        <taxon>Sphaerularioidea</taxon>
        <taxon>Anguinidae</taxon>
        <taxon>Anguininae</taxon>
        <taxon>Ditylenchus</taxon>
    </lineage>
</organism>
<comment type="caution">
    <text evidence="1">The sequence shown here is derived from an EMBL/GenBank/DDBJ whole genome shotgun (WGS) entry which is preliminary data.</text>
</comment>
<reference evidence="1" key="1">
    <citation type="submission" date="2022-01" db="EMBL/GenBank/DDBJ databases">
        <title>Genome Sequence Resource for Two Populations of Ditylenchus destructor, the Migratory Endoparasitic Phytonematode.</title>
        <authorList>
            <person name="Zhang H."/>
            <person name="Lin R."/>
            <person name="Xie B."/>
        </authorList>
    </citation>
    <scope>NUCLEOTIDE SEQUENCE</scope>
    <source>
        <strain evidence="1">BazhouSP</strain>
    </source>
</reference>
<name>A0AAD4QUK7_9BILA</name>
<sequence>MEILDRRNISSQYFRKSISENGIPEKTQNPHSQRLQYQLQSEIVVEVEERAPEHLNHHAVHQREFNATSFAGESAGFVVFLEQVILEKFDK</sequence>